<dbReference type="EMBL" id="JAUNZN010000001">
    <property type="protein sequence ID" value="KAK4831696.1"/>
    <property type="molecule type" value="Genomic_DNA"/>
</dbReference>
<evidence type="ECO:0000313" key="3">
    <source>
        <dbReference type="Proteomes" id="UP001333110"/>
    </source>
</evidence>
<gene>
    <name evidence="2" type="ORF">QYF61_018748</name>
</gene>
<name>A0AAN7Q5H3_MYCAM</name>
<dbReference type="Proteomes" id="UP001333110">
    <property type="component" value="Unassembled WGS sequence"/>
</dbReference>
<feature type="domain" description="Reverse transcriptase" evidence="1">
    <location>
        <begin position="72"/>
        <end position="262"/>
    </location>
</feature>
<dbReference type="AlphaFoldDB" id="A0AAN7Q5H3"/>
<sequence>MRDNKRKVREYLRKLDIHKSMSPDGMHQKVLRELADVTTRPLLIIFEQSWQLGEVPENWRKANVTPSFKKGKKEEPGNYKLVTLTLIPGKMTEQLILETISSHLKDKKMIWSSQHGFTQGRSCLTNLVTYDEMTGLVEEGRAVDIVFLDFSKAFDTFFHKILIDKLMENGLHDQTVRSSWRPLTSSVHHGPILGPVLFYIFINDMEDGAECTLSKFADDTKRGGAADTSEGHVAVQRDLDRLEKWADMNLMKFNKEKCRVLHLGRNNPMHQYVLGATQLESSFAEKDLGVLVDTKLNMSHQCALVAKKANGILGCTRRSVASRSREVKLPLYSALVRPHLEYRVQFWAPQCKRDVDILERVQQRATKMIKGLKHVSYEERLRELQPFTLEKRRFRGDLINVHKVQRRQSQALFSVVPSDRTRGNGHKLKHRRFPLNIRKYFFIVRVTEYCNRLPREAVESPSLEILKGHLYLVLGNQL</sequence>
<comment type="caution">
    <text evidence="2">The sequence shown here is derived from an EMBL/GenBank/DDBJ whole genome shotgun (WGS) entry which is preliminary data.</text>
</comment>
<organism evidence="2 3">
    <name type="scientific">Mycteria americana</name>
    <name type="common">Wood stork</name>
    <dbReference type="NCBI Taxonomy" id="33587"/>
    <lineage>
        <taxon>Eukaryota</taxon>
        <taxon>Metazoa</taxon>
        <taxon>Chordata</taxon>
        <taxon>Craniata</taxon>
        <taxon>Vertebrata</taxon>
        <taxon>Euteleostomi</taxon>
        <taxon>Archelosauria</taxon>
        <taxon>Archosauria</taxon>
        <taxon>Dinosauria</taxon>
        <taxon>Saurischia</taxon>
        <taxon>Theropoda</taxon>
        <taxon>Coelurosauria</taxon>
        <taxon>Aves</taxon>
        <taxon>Neognathae</taxon>
        <taxon>Neoaves</taxon>
        <taxon>Aequornithes</taxon>
        <taxon>Ciconiiformes</taxon>
        <taxon>Ciconiidae</taxon>
        <taxon>Mycteria</taxon>
    </lineage>
</organism>
<dbReference type="InterPro" id="IPR000477">
    <property type="entry name" value="RT_dom"/>
</dbReference>
<proteinExistence type="predicted"/>
<dbReference type="PANTHER" id="PTHR33332">
    <property type="entry name" value="REVERSE TRANSCRIPTASE DOMAIN-CONTAINING PROTEIN"/>
    <property type="match status" value="1"/>
</dbReference>
<accession>A0AAN7Q5H3</accession>
<protein>
    <recommendedName>
        <fullName evidence="1">Reverse transcriptase domain-containing protein</fullName>
    </recommendedName>
</protein>
<dbReference type="CDD" id="cd01650">
    <property type="entry name" value="RT_nLTR_like"/>
    <property type="match status" value="1"/>
</dbReference>
<reference evidence="2 3" key="1">
    <citation type="journal article" date="2023" name="J. Hered.">
        <title>Chromosome-level genome of the wood stork (Mycteria americana) provides insight into avian chromosome evolution.</title>
        <authorList>
            <person name="Flamio R. Jr."/>
            <person name="Ramstad K.M."/>
        </authorList>
    </citation>
    <scope>NUCLEOTIDE SEQUENCE [LARGE SCALE GENOMIC DNA]</scope>
    <source>
        <strain evidence="2">JAX WOST 10</strain>
    </source>
</reference>
<evidence type="ECO:0000259" key="1">
    <source>
        <dbReference type="Pfam" id="PF00078"/>
    </source>
</evidence>
<keyword evidence="3" id="KW-1185">Reference proteome</keyword>
<evidence type="ECO:0000313" key="2">
    <source>
        <dbReference type="EMBL" id="KAK4831696.1"/>
    </source>
</evidence>
<dbReference type="Pfam" id="PF00078">
    <property type="entry name" value="RVT_1"/>
    <property type="match status" value="1"/>
</dbReference>